<evidence type="ECO:0000256" key="5">
    <source>
        <dbReference type="ARBA" id="ARBA00023077"/>
    </source>
</evidence>
<evidence type="ECO:0000259" key="11">
    <source>
        <dbReference type="Pfam" id="PF07715"/>
    </source>
</evidence>
<sequence length="1096" mass="119371">MYFKPSYLNLKSFIFLVLSLLTIESGFSKTASLKKSKVENKIEKATLVSIFSKLSQQTDYKFSYGQAVIADNTTYTVNFTGESVASILSDLSKKANFNYNINGKLVLIQKAAVSKAVHVKAADKIRVKGKIVDENKVPIPGATVIETSTSNSTVTDFDGVFELSVGEGKTIEVSYVGYKTKTVAAQTGFMTIQLEPSTAELNEVLVVGYGKQAKKDVTGAVTQLEAASFRQGVNVSVDNLMQGKVAGVRVVSTSGEPGAGVNVTIRGVGSIRSGSTPLFVVDGMPLANDDISPAGTNVGFGSSTAKNPLNFLNTSDIESITVLKDASAAAIYGARGSNGVVMVTTKKGSKGEGTLTFDSYMGVSTVAHKLDVLNASQYRNAIKDKSFDHGGNTDWQDVIFRSAITTNNALSFAKQTESGNYYASIAKMDQEGIIRNSNFKRLSGRINAAESFLDNKRLKLKVNLTASQTTDDGVPTSDDGGSNGQLVIHTLMANPTRSVFDANGNYTNFNMNAHYNPAYLLSIYEDQTNTLRVLGNLETSFRIVNGLEYKLNIGIDRSTSERNTTIYPNITDISKIGKYVQNNLDSKNSLIEHYLTYNTSFGKHKIEALGGFSYQKFERSGTSFSIEGITEKGVGIKPEINPGFKGILPVLSGYAQENELQSYFGRLNYTLNDKYLLTASMRADGSTRFGDNNKYGYFPSFALGWNISKESFLENVTALDNLKLRASWGQTGNQEVENKITKASYSLSGADGYYLYDDLNLVNGVSVVRTPNPELKWEVVTQYNVGLDFSLWKDKLYGTLDYFNKTTTDAILNVTSPLLSPTPTVWMNLSNQGKIVNKGFEFMLGSKLVDTKDFSWNVDVNGATLNNKIKDLPISEILTGTISGPGQSGVNANIYKSGYAAGSFYLLQHIGFDEKGGNIFKDQNGDGKIDNSDRVIIEGALPTFYYGINSDMRYKNFTFSFSIIGQTGGYLLNNTGLNALNINNLASDRNVATNYYESGANPTNSPILSTLFLEKSDFIRLNTARIGYNFDLKGVNWLNGLTLYLTGNNLITITNYSGFDPLINSPKPNGGNQSIGIDYAAYPTSRTFSFGATLKL</sequence>
<dbReference type="InterPro" id="IPR036942">
    <property type="entry name" value="Beta-barrel_TonB_sf"/>
</dbReference>
<dbReference type="GO" id="GO:0009279">
    <property type="term" value="C:cell outer membrane"/>
    <property type="evidence" value="ECO:0007669"/>
    <property type="project" value="UniProtKB-SubCell"/>
</dbReference>
<feature type="domain" description="TonB-dependent receptor plug" evidence="11">
    <location>
        <begin position="214"/>
        <end position="340"/>
    </location>
</feature>
<name>A0A1J7C3I2_FLAJO</name>
<evidence type="ECO:0000256" key="1">
    <source>
        <dbReference type="ARBA" id="ARBA00004571"/>
    </source>
</evidence>
<dbReference type="EMBL" id="MLFK01000010">
    <property type="protein sequence ID" value="OIV40257.1"/>
    <property type="molecule type" value="Genomic_DNA"/>
</dbReference>
<dbReference type="InterPro" id="IPR012910">
    <property type="entry name" value="Plug_dom"/>
</dbReference>
<dbReference type="InterPro" id="IPR039426">
    <property type="entry name" value="TonB-dep_rcpt-like"/>
</dbReference>
<dbReference type="Pfam" id="PF13715">
    <property type="entry name" value="CarbopepD_reg_2"/>
    <property type="match status" value="1"/>
</dbReference>
<dbReference type="PROSITE" id="PS52016">
    <property type="entry name" value="TONB_DEPENDENT_REC_3"/>
    <property type="match status" value="1"/>
</dbReference>
<evidence type="ECO:0000256" key="3">
    <source>
        <dbReference type="ARBA" id="ARBA00022452"/>
    </source>
</evidence>
<dbReference type="InterPro" id="IPR023997">
    <property type="entry name" value="TonB-dep_OMP_SusC/RagA_CS"/>
</dbReference>
<dbReference type="InterPro" id="IPR023996">
    <property type="entry name" value="TonB-dep_OMP_SusC/RagA"/>
</dbReference>
<dbReference type="Gene3D" id="2.170.130.10">
    <property type="entry name" value="TonB-dependent receptor, plug domain"/>
    <property type="match status" value="1"/>
</dbReference>
<evidence type="ECO:0000259" key="10">
    <source>
        <dbReference type="Pfam" id="PF00593"/>
    </source>
</evidence>
<dbReference type="Proteomes" id="UP000182826">
    <property type="component" value="Unassembled WGS sequence"/>
</dbReference>
<proteinExistence type="inferred from homology"/>
<evidence type="ECO:0000313" key="12">
    <source>
        <dbReference type="EMBL" id="OIV40257.1"/>
    </source>
</evidence>
<gene>
    <name evidence="12" type="ORF">BKM63_20160</name>
</gene>
<keyword evidence="4 8" id="KW-0812">Transmembrane</keyword>
<dbReference type="OrthoDB" id="9768177at2"/>
<dbReference type="RefSeq" id="WP_071638382.1">
    <property type="nucleotide sequence ID" value="NZ_MLFK01000010.1"/>
</dbReference>
<keyword evidence="13" id="KW-1185">Reference proteome</keyword>
<protein>
    <submittedName>
        <fullName evidence="12">SusC/RagA family TonB-linked outer membrane protein</fullName>
    </submittedName>
</protein>
<dbReference type="SUPFAM" id="SSF56935">
    <property type="entry name" value="Porins"/>
    <property type="match status" value="1"/>
</dbReference>
<dbReference type="Pfam" id="PF00593">
    <property type="entry name" value="TonB_dep_Rec_b-barrel"/>
    <property type="match status" value="1"/>
</dbReference>
<comment type="similarity">
    <text evidence="8 9">Belongs to the TonB-dependent receptor family.</text>
</comment>
<dbReference type="NCBIfam" id="TIGR04057">
    <property type="entry name" value="SusC_RagA_signa"/>
    <property type="match status" value="1"/>
</dbReference>
<comment type="caution">
    <text evidence="12">The sequence shown here is derived from an EMBL/GenBank/DDBJ whole genome shotgun (WGS) entry which is preliminary data.</text>
</comment>
<keyword evidence="2 8" id="KW-0813">Transport</keyword>
<accession>A0A1J7C3I2</accession>
<organism evidence="12 13">
    <name type="scientific">Flavobacterium johnsoniae</name>
    <name type="common">Cytophaga johnsonae</name>
    <dbReference type="NCBI Taxonomy" id="986"/>
    <lineage>
        <taxon>Bacteria</taxon>
        <taxon>Pseudomonadati</taxon>
        <taxon>Bacteroidota</taxon>
        <taxon>Flavobacteriia</taxon>
        <taxon>Flavobacteriales</taxon>
        <taxon>Flavobacteriaceae</taxon>
        <taxon>Flavobacterium</taxon>
    </lineage>
</organism>
<evidence type="ECO:0000256" key="7">
    <source>
        <dbReference type="ARBA" id="ARBA00023237"/>
    </source>
</evidence>
<dbReference type="Gene3D" id="2.40.170.20">
    <property type="entry name" value="TonB-dependent receptor, beta-barrel domain"/>
    <property type="match status" value="1"/>
</dbReference>
<dbReference type="InterPro" id="IPR000531">
    <property type="entry name" value="Beta-barrel_TonB"/>
</dbReference>
<feature type="domain" description="TonB-dependent receptor-like beta-barrel" evidence="10">
    <location>
        <begin position="497"/>
        <end position="1050"/>
    </location>
</feature>
<evidence type="ECO:0000256" key="4">
    <source>
        <dbReference type="ARBA" id="ARBA00022692"/>
    </source>
</evidence>
<keyword evidence="5 9" id="KW-0798">TonB box</keyword>
<keyword evidence="7 8" id="KW-0998">Cell outer membrane</keyword>
<keyword evidence="6 8" id="KW-0472">Membrane</keyword>
<evidence type="ECO:0000256" key="9">
    <source>
        <dbReference type="RuleBase" id="RU003357"/>
    </source>
</evidence>
<dbReference type="InterPro" id="IPR037066">
    <property type="entry name" value="Plug_dom_sf"/>
</dbReference>
<evidence type="ECO:0000256" key="8">
    <source>
        <dbReference type="PROSITE-ProRule" id="PRU01360"/>
    </source>
</evidence>
<evidence type="ECO:0000256" key="2">
    <source>
        <dbReference type="ARBA" id="ARBA00022448"/>
    </source>
</evidence>
<evidence type="ECO:0000256" key="6">
    <source>
        <dbReference type="ARBA" id="ARBA00023136"/>
    </source>
</evidence>
<dbReference type="Gene3D" id="3.55.50.30">
    <property type="match status" value="1"/>
</dbReference>
<dbReference type="NCBIfam" id="TIGR04056">
    <property type="entry name" value="OMP_RagA_SusC"/>
    <property type="match status" value="1"/>
</dbReference>
<keyword evidence="3 8" id="KW-1134">Transmembrane beta strand</keyword>
<reference evidence="12 13" key="1">
    <citation type="submission" date="2016-10" db="EMBL/GenBank/DDBJ databases">
        <title>Draft Genome Sequence of Rhizobacteria Flavobacterium johnsoniae CI04.</title>
        <authorList>
            <person name="Bravo J.I."/>
            <person name="Lozano G.L."/>
            <person name="Handelsman J."/>
        </authorList>
    </citation>
    <scope>NUCLEOTIDE SEQUENCE [LARGE SCALE GENOMIC DNA]</scope>
    <source>
        <strain evidence="12 13">CI04</strain>
    </source>
</reference>
<dbReference type="Gene3D" id="2.60.40.1120">
    <property type="entry name" value="Carboxypeptidase-like, regulatory domain"/>
    <property type="match status" value="1"/>
</dbReference>
<dbReference type="InterPro" id="IPR008969">
    <property type="entry name" value="CarboxyPept-like_regulatory"/>
</dbReference>
<dbReference type="AlphaFoldDB" id="A0A1J7C3I2"/>
<dbReference type="SUPFAM" id="SSF49464">
    <property type="entry name" value="Carboxypeptidase regulatory domain-like"/>
    <property type="match status" value="1"/>
</dbReference>
<evidence type="ECO:0000313" key="13">
    <source>
        <dbReference type="Proteomes" id="UP000182826"/>
    </source>
</evidence>
<dbReference type="Pfam" id="PF07715">
    <property type="entry name" value="Plug"/>
    <property type="match status" value="1"/>
</dbReference>
<comment type="subcellular location">
    <subcellularLocation>
        <location evidence="1 8">Cell outer membrane</location>
        <topology evidence="1 8">Multi-pass membrane protein</topology>
    </subcellularLocation>
</comment>